<keyword evidence="17 18" id="KW-0131">Cell cycle</keyword>
<dbReference type="PANTHER" id="PTHR43692">
    <property type="entry name" value="UDP-N-ACETYLMURAMOYLALANINE--D-GLUTAMATE LIGASE"/>
    <property type="match status" value="1"/>
</dbReference>
<evidence type="ECO:0000256" key="7">
    <source>
        <dbReference type="ARBA" id="ARBA00022490"/>
    </source>
</evidence>
<dbReference type="InterPro" id="IPR004101">
    <property type="entry name" value="Mur_ligase_C"/>
</dbReference>
<dbReference type="SUPFAM" id="SSF53623">
    <property type="entry name" value="MurD-like peptide ligases, catalytic domain"/>
    <property type="match status" value="1"/>
</dbReference>
<evidence type="ECO:0000259" key="20">
    <source>
        <dbReference type="Pfam" id="PF08245"/>
    </source>
</evidence>
<dbReference type="GO" id="GO:0008764">
    <property type="term" value="F:UDP-N-acetylmuramoylalanine-D-glutamate ligase activity"/>
    <property type="evidence" value="ECO:0007669"/>
    <property type="project" value="UniProtKB-UniRule"/>
</dbReference>
<keyword evidence="11 17" id="KW-0133">Cell shape</keyword>
<comment type="subcellular location">
    <subcellularLocation>
        <location evidence="2 17 18">Cytoplasm</location>
    </subcellularLocation>
</comment>
<dbReference type="GO" id="GO:0051301">
    <property type="term" value="P:cell division"/>
    <property type="evidence" value="ECO:0007669"/>
    <property type="project" value="UniProtKB-KW"/>
</dbReference>
<accession>A0A9D2G475</accession>
<dbReference type="InterPro" id="IPR036565">
    <property type="entry name" value="Mur-like_cat_sf"/>
</dbReference>
<reference evidence="21" key="1">
    <citation type="journal article" date="2021" name="PeerJ">
        <title>Extensive microbial diversity within the chicken gut microbiome revealed by metagenomics and culture.</title>
        <authorList>
            <person name="Gilroy R."/>
            <person name="Ravi A."/>
            <person name="Getino M."/>
            <person name="Pursley I."/>
            <person name="Horton D.L."/>
            <person name="Alikhan N.F."/>
            <person name="Baker D."/>
            <person name="Gharbi K."/>
            <person name="Hall N."/>
            <person name="Watson M."/>
            <person name="Adriaenssens E.M."/>
            <person name="Foster-Nyarko E."/>
            <person name="Jarju S."/>
            <person name="Secka A."/>
            <person name="Antonio M."/>
            <person name="Oren A."/>
            <person name="Chaudhuri R.R."/>
            <person name="La Ragione R."/>
            <person name="Hildebrand F."/>
            <person name="Pallen M.J."/>
        </authorList>
    </citation>
    <scope>NUCLEOTIDE SEQUENCE</scope>
    <source>
        <strain evidence="21">ChiW7-2402</strain>
    </source>
</reference>
<name>A0A9D2G475_9FIRM</name>
<keyword evidence="9 17" id="KW-0547">Nucleotide-binding</keyword>
<dbReference type="EMBL" id="DXBB01000016">
    <property type="protein sequence ID" value="HIZ72107.1"/>
    <property type="molecule type" value="Genomic_DNA"/>
</dbReference>
<dbReference type="InterPro" id="IPR036615">
    <property type="entry name" value="Mur_ligase_C_dom_sf"/>
</dbReference>
<reference evidence="21" key="2">
    <citation type="submission" date="2021-04" db="EMBL/GenBank/DDBJ databases">
        <authorList>
            <person name="Gilroy R."/>
        </authorList>
    </citation>
    <scope>NUCLEOTIDE SEQUENCE</scope>
    <source>
        <strain evidence="21">ChiW7-2402</strain>
    </source>
</reference>
<sequence>MLFSNQTFLVAGLSRSGIAAAEHLLLHGAKVYCFDDAEEGGVPAAKRALSDKGCRIVAKEELSARAEECDILVLSPGIPIDHPLPLLFRRQKKRVMGEMELGSLALRSPAVAVTGTNGKTTTVTMLEAVFRAAGRRSLPCGNIGLPLCAVVRDLTEDAAALIEVSSFQLETLSSLRPHVAVILNIAEDHLDRHYNMENYIYLKRRLLKNCTESEYAVLNFDDRVVRSFAEQTKAHIVWFSRQERVDGAYFAEDALYFRDERVMGAEELAVQGEHNLENALAALAAARLMGIGNEAIVSAFSSFKGVAHRIERVFEANGVTFIDDSKATNVDSCRKALASLDRETVLILGGKDKGERYEPLFAAIKRSRVVHAVLCGENAFRLMNAAMEEGFTSVTLCRPFDVAVRVACLTARSGQNVLLSPASASYDAFRSFEERGERFVSLVRQYSAESDAEKGAAFDDGPLG</sequence>
<dbReference type="Gene3D" id="3.90.190.20">
    <property type="entry name" value="Mur ligase, C-terminal domain"/>
    <property type="match status" value="1"/>
</dbReference>
<keyword evidence="10 17" id="KW-0067">ATP-binding</keyword>
<comment type="caution">
    <text evidence="21">The sequence shown here is derived from an EMBL/GenBank/DDBJ whole genome shotgun (WGS) entry which is preliminary data.</text>
</comment>
<keyword evidence="8 17" id="KW-0436">Ligase</keyword>
<evidence type="ECO:0000256" key="11">
    <source>
        <dbReference type="ARBA" id="ARBA00022960"/>
    </source>
</evidence>
<dbReference type="Pfam" id="PF08245">
    <property type="entry name" value="Mur_ligase_M"/>
    <property type="match status" value="1"/>
</dbReference>
<dbReference type="NCBIfam" id="TIGR01087">
    <property type="entry name" value="murD"/>
    <property type="match status" value="1"/>
</dbReference>
<comment type="catalytic activity">
    <reaction evidence="16 17 18">
        <text>UDP-N-acetyl-alpha-D-muramoyl-L-alanine + D-glutamate + ATP = UDP-N-acetyl-alpha-D-muramoyl-L-alanyl-D-glutamate + ADP + phosphate + H(+)</text>
        <dbReference type="Rhea" id="RHEA:16429"/>
        <dbReference type="ChEBI" id="CHEBI:15378"/>
        <dbReference type="ChEBI" id="CHEBI:29986"/>
        <dbReference type="ChEBI" id="CHEBI:30616"/>
        <dbReference type="ChEBI" id="CHEBI:43474"/>
        <dbReference type="ChEBI" id="CHEBI:83898"/>
        <dbReference type="ChEBI" id="CHEBI:83900"/>
        <dbReference type="ChEBI" id="CHEBI:456216"/>
        <dbReference type="EC" id="6.3.2.9"/>
    </reaction>
</comment>
<dbReference type="AlphaFoldDB" id="A0A9D2G475"/>
<dbReference type="GO" id="GO:0005524">
    <property type="term" value="F:ATP binding"/>
    <property type="evidence" value="ECO:0007669"/>
    <property type="project" value="UniProtKB-UniRule"/>
</dbReference>
<dbReference type="Gene3D" id="3.40.1190.10">
    <property type="entry name" value="Mur-like, catalytic domain"/>
    <property type="match status" value="1"/>
</dbReference>
<evidence type="ECO:0000259" key="19">
    <source>
        <dbReference type="Pfam" id="PF02875"/>
    </source>
</evidence>
<evidence type="ECO:0000256" key="15">
    <source>
        <dbReference type="ARBA" id="ARBA00032324"/>
    </source>
</evidence>
<feature type="domain" description="Mur ligase C-terminal" evidence="19">
    <location>
        <begin position="308"/>
        <end position="422"/>
    </location>
</feature>
<dbReference type="SUPFAM" id="SSF51984">
    <property type="entry name" value="MurCD N-terminal domain"/>
    <property type="match status" value="1"/>
</dbReference>
<evidence type="ECO:0000256" key="12">
    <source>
        <dbReference type="ARBA" id="ARBA00022984"/>
    </source>
</evidence>
<keyword evidence="13 17" id="KW-0961">Cell wall biogenesis/degradation</keyword>
<dbReference type="InterPro" id="IPR013221">
    <property type="entry name" value="Mur_ligase_cen"/>
</dbReference>
<evidence type="ECO:0000256" key="10">
    <source>
        <dbReference type="ARBA" id="ARBA00022840"/>
    </source>
</evidence>
<dbReference type="PANTHER" id="PTHR43692:SF1">
    <property type="entry name" value="UDP-N-ACETYLMURAMOYLALANINE--D-GLUTAMATE LIGASE"/>
    <property type="match status" value="1"/>
</dbReference>
<gene>
    <name evidence="17 21" type="primary">murD</name>
    <name evidence="21" type="ORF">H9964_00840</name>
</gene>
<evidence type="ECO:0000256" key="9">
    <source>
        <dbReference type="ARBA" id="ARBA00022741"/>
    </source>
</evidence>
<evidence type="ECO:0000256" key="17">
    <source>
        <dbReference type="HAMAP-Rule" id="MF_00639"/>
    </source>
</evidence>
<dbReference type="GO" id="GO:0009252">
    <property type="term" value="P:peptidoglycan biosynthetic process"/>
    <property type="evidence" value="ECO:0007669"/>
    <property type="project" value="UniProtKB-UniRule"/>
</dbReference>
<dbReference type="GO" id="GO:0005737">
    <property type="term" value="C:cytoplasm"/>
    <property type="evidence" value="ECO:0007669"/>
    <property type="project" value="UniProtKB-SubCell"/>
</dbReference>
<comment type="function">
    <text evidence="1 17 18">Cell wall formation. Catalyzes the addition of glutamate to the nucleotide precursor UDP-N-acetylmuramoyl-L-alanine (UMA).</text>
</comment>
<dbReference type="EC" id="6.3.2.9" evidence="5 17"/>
<dbReference type="Pfam" id="PF02875">
    <property type="entry name" value="Mur_ligase_C"/>
    <property type="match status" value="1"/>
</dbReference>
<dbReference type="GO" id="GO:0008360">
    <property type="term" value="P:regulation of cell shape"/>
    <property type="evidence" value="ECO:0007669"/>
    <property type="project" value="UniProtKB-KW"/>
</dbReference>
<evidence type="ECO:0000313" key="21">
    <source>
        <dbReference type="EMBL" id="HIZ72107.1"/>
    </source>
</evidence>
<evidence type="ECO:0000256" key="13">
    <source>
        <dbReference type="ARBA" id="ARBA00023316"/>
    </source>
</evidence>
<comment type="similarity">
    <text evidence="4 17">Belongs to the MurCDEF family.</text>
</comment>
<organism evidence="21 22">
    <name type="scientific">Candidatus Gallimonas intestinavium</name>
    <dbReference type="NCBI Taxonomy" id="2838603"/>
    <lineage>
        <taxon>Bacteria</taxon>
        <taxon>Bacillati</taxon>
        <taxon>Bacillota</taxon>
        <taxon>Clostridia</taxon>
        <taxon>Candidatus Gallimonas</taxon>
    </lineage>
</organism>
<dbReference type="Proteomes" id="UP000824102">
    <property type="component" value="Unassembled WGS sequence"/>
</dbReference>
<evidence type="ECO:0000256" key="14">
    <source>
        <dbReference type="ARBA" id="ARBA00030398"/>
    </source>
</evidence>
<evidence type="ECO:0000256" key="1">
    <source>
        <dbReference type="ARBA" id="ARBA00002734"/>
    </source>
</evidence>
<dbReference type="InterPro" id="IPR005762">
    <property type="entry name" value="MurD"/>
</dbReference>
<evidence type="ECO:0000256" key="8">
    <source>
        <dbReference type="ARBA" id="ARBA00022598"/>
    </source>
</evidence>
<evidence type="ECO:0000256" key="18">
    <source>
        <dbReference type="RuleBase" id="RU003664"/>
    </source>
</evidence>
<evidence type="ECO:0000256" key="16">
    <source>
        <dbReference type="ARBA" id="ARBA00047632"/>
    </source>
</evidence>
<dbReference type="HAMAP" id="MF_00639">
    <property type="entry name" value="MurD"/>
    <property type="match status" value="1"/>
</dbReference>
<feature type="binding site" evidence="17">
    <location>
        <begin position="115"/>
        <end position="121"/>
    </location>
    <ligand>
        <name>ATP</name>
        <dbReference type="ChEBI" id="CHEBI:30616"/>
    </ligand>
</feature>
<comment type="pathway">
    <text evidence="3 17 18">Cell wall biogenesis; peptidoglycan biosynthesis.</text>
</comment>
<dbReference type="Gene3D" id="3.40.50.720">
    <property type="entry name" value="NAD(P)-binding Rossmann-like Domain"/>
    <property type="match status" value="1"/>
</dbReference>
<protein>
    <recommendedName>
        <fullName evidence="6 17">UDP-N-acetylmuramoylalanine--D-glutamate ligase</fullName>
        <ecNumber evidence="5 17">6.3.2.9</ecNumber>
    </recommendedName>
    <alternativeName>
        <fullName evidence="15 17">D-glutamic acid-adding enzyme</fullName>
    </alternativeName>
    <alternativeName>
        <fullName evidence="14 17">UDP-N-acetylmuramoyl-L-alanyl-D-glutamate synthetase</fullName>
    </alternativeName>
</protein>
<evidence type="ECO:0000256" key="2">
    <source>
        <dbReference type="ARBA" id="ARBA00004496"/>
    </source>
</evidence>
<keyword evidence="7 17" id="KW-0963">Cytoplasm</keyword>
<evidence type="ECO:0000256" key="5">
    <source>
        <dbReference type="ARBA" id="ARBA00012212"/>
    </source>
</evidence>
<feature type="domain" description="Mur ligase central" evidence="20">
    <location>
        <begin position="113"/>
        <end position="286"/>
    </location>
</feature>
<dbReference type="GO" id="GO:0071555">
    <property type="term" value="P:cell wall organization"/>
    <property type="evidence" value="ECO:0007669"/>
    <property type="project" value="UniProtKB-KW"/>
</dbReference>
<keyword evidence="12 17" id="KW-0573">Peptidoglycan synthesis</keyword>
<keyword evidence="17 18" id="KW-0132">Cell division</keyword>
<dbReference type="SUPFAM" id="SSF53244">
    <property type="entry name" value="MurD-like peptide ligases, peptide-binding domain"/>
    <property type="match status" value="1"/>
</dbReference>
<evidence type="ECO:0000256" key="3">
    <source>
        <dbReference type="ARBA" id="ARBA00004752"/>
    </source>
</evidence>
<proteinExistence type="inferred from homology"/>
<evidence type="ECO:0000256" key="6">
    <source>
        <dbReference type="ARBA" id="ARBA00015655"/>
    </source>
</evidence>
<evidence type="ECO:0000313" key="22">
    <source>
        <dbReference type="Proteomes" id="UP000824102"/>
    </source>
</evidence>
<evidence type="ECO:0000256" key="4">
    <source>
        <dbReference type="ARBA" id="ARBA00010416"/>
    </source>
</evidence>